<accession>A0AAV2PTQ2</accession>
<evidence type="ECO:0000313" key="2">
    <source>
        <dbReference type="Proteomes" id="UP001497623"/>
    </source>
</evidence>
<dbReference type="AlphaFoldDB" id="A0AAV2PTQ2"/>
<dbReference type="EMBL" id="CAXKWB010001691">
    <property type="protein sequence ID" value="CAL4065141.1"/>
    <property type="molecule type" value="Genomic_DNA"/>
</dbReference>
<protein>
    <submittedName>
        <fullName evidence="1">Uncharacterized protein</fullName>
    </submittedName>
</protein>
<comment type="caution">
    <text evidence="1">The sequence shown here is derived from an EMBL/GenBank/DDBJ whole genome shotgun (WGS) entry which is preliminary data.</text>
</comment>
<name>A0AAV2PTQ2_MEGNR</name>
<keyword evidence="2" id="KW-1185">Reference proteome</keyword>
<evidence type="ECO:0000313" key="1">
    <source>
        <dbReference type="EMBL" id="CAL4065141.1"/>
    </source>
</evidence>
<dbReference type="Proteomes" id="UP001497623">
    <property type="component" value="Unassembled WGS sequence"/>
</dbReference>
<organism evidence="1 2">
    <name type="scientific">Meganyctiphanes norvegica</name>
    <name type="common">Northern krill</name>
    <name type="synonym">Thysanopoda norvegica</name>
    <dbReference type="NCBI Taxonomy" id="48144"/>
    <lineage>
        <taxon>Eukaryota</taxon>
        <taxon>Metazoa</taxon>
        <taxon>Ecdysozoa</taxon>
        <taxon>Arthropoda</taxon>
        <taxon>Crustacea</taxon>
        <taxon>Multicrustacea</taxon>
        <taxon>Malacostraca</taxon>
        <taxon>Eumalacostraca</taxon>
        <taxon>Eucarida</taxon>
        <taxon>Euphausiacea</taxon>
        <taxon>Euphausiidae</taxon>
        <taxon>Meganyctiphanes</taxon>
    </lineage>
</organism>
<proteinExistence type="predicted"/>
<reference evidence="1 2" key="1">
    <citation type="submission" date="2024-05" db="EMBL/GenBank/DDBJ databases">
        <authorList>
            <person name="Wallberg A."/>
        </authorList>
    </citation>
    <scope>NUCLEOTIDE SEQUENCE [LARGE SCALE GENOMIC DNA]</scope>
</reference>
<gene>
    <name evidence="1" type="ORF">MNOR_LOCUS4599</name>
</gene>
<sequence>MSLWSLVHLRGRGLLLLVVGCVLLSTALLRWNTILINGVRDESYVFANTSADRSNEIGESEMELPWWDGGPGCPSNYVSSLQRNNQSTDSIAPVEGSCGQRAWAMGPRQRVVAFTLYGDDLTYAKGMEDNIIAIAQLYPGYLVRLYTDTRGKKALLCPLLQKYPILYLCDVTRVPERFGDGLENIHPQMWRFAPMGDPQVQVLLIRDIDSLVNPREVAAVKEWLSSDTIITHNARPPSA</sequence>